<dbReference type="EMBL" id="FO818640">
    <property type="protein sequence ID" value="CDM95177.1"/>
    <property type="molecule type" value="Genomic_DNA"/>
</dbReference>
<dbReference type="SUPFAM" id="SSF81606">
    <property type="entry name" value="PP2C-like"/>
    <property type="match status" value="1"/>
</dbReference>
<dbReference type="InterPro" id="IPR036457">
    <property type="entry name" value="PPM-type-like_dom_sf"/>
</dbReference>
<dbReference type="InterPro" id="IPR001932">
    <property type="entry name" value="PPM-type_phosphatase-like_dom"/>
</dbReference>
<name>A0A9P1KEG1_9CYAN</name>
<dbReference type="GO" id="GO:0004722">
    <property type="term" value="F:protein serine/threonine phosphatase activity"/>
    <property type="evidence" value="ECO:0007669"/>
    <property type="project" value="InterPro"/>
</dbReference>
<evidence type="ECO:0000259" key="1">
    <source>
        <dbReference type="PROSITE" id="PS51746"/>
    </source>
</evidence>
<dbReference type="InterPro" id="IPR025874">
    <property type="entry name" value="DZR"/>
</dbReference>
<gene>
    <name evidence="2" type="ORF">ARTHRO_30444</name>
</gene>
<dbReference type="NCBIfam" id="NF011149">
    <property type="entry name" value="PRK14559.1"/>
    <property type="match status" value="1"/>
</dbReference>
<dbReference type="Gene3D" id="3.60.40.10">
    <property type="entry name" value="PPM-type phosphatase domain"/>
    <property type="match status" value="1"/>
</dbReference>
<evidence type="ECO:0000313" key="3">
    <source>
        <dbReference type="Proteomes" id="UP000032946"/>
    </source>
</evidence>
<dbReference type="PROSITE" id="PS51746">
    <property type="entry name" value="PPM_2"/>
    <property type="match status" value="1"/>
</dbReference>
<sequence>MLVCPQCQFENPDHHKFCQSCGTSLSFLFCPQCSCEVSLDQLNCWNCGAKTGKVWQAVILCQKPAQESPPQEIPPNLAATDNFDHLMGGVDGVQDQMSSNWDVITTLSAAEVTSTESSLMLAQDYDTDSVLETVGDDSMAVSLSDEHEEEGLLQMSNAEQIGDRDLLSTDTELSPPSTSMAEVDTSEEATVVDKPVYLDSQGRYKLLEPRVSLQLGEMARVPVLDCKPLQVSPLEALQLTPDDPQNRSALLIPAAQVYWDLYYSYPQHFPKVHDAWEEADQAIVLLPDCSDLPDFEQKWHDIQTPLQQIVAWLQQMAQLWEVLEPGHYRQSLLRLDNLAISGTAPGSLFIKQLYADDPEKLPTLGDLGQLWQSLFKLSGRTLMGSITQMLRDLRESKLEGVEQLRLKLDEIMAGLTPPEQRTTEPQRSSVTRLQTDVPITGSSGQIGDAPTVPRLPQLLDLQACGRTDVGKERSQNEDCFGLQTLLERQEIPGSQTLYARGLYIISDGMGGHAGGEVASRMAVHSLKEYFQTHWADSDSLPSEQLILNAIAEANEAIYRVNMQGTRSGSGRMGTTLVLVIVANTQVAIAHVGDSRLYSFTRSQGLRQMTVDHEVGQREIARGVDPEIAYTRPDAYQLTQALGPRDSKYLKPDVRFWDITEDTLLLLASDGLTDNDLVETYCHTHIQPLIDSQVSLDRGVDGLIDLANEHNGHDNITAIAIRVLAHHRD</sequence>
<evidence type="ECO:0000313" key="2">
    <source>
        <dbReference type="EMBL" id="CDM95177.1"/>
    </source>
</evidence>
<protein>
    <submittedName>
        <fullName evidence="2">PP2C/PPM-type Ser/Thr protein phosphatase</fullName>
    </submittedName>
</protein>
<proteinExistence type="predicted"/>
<dbReference type="RefSeq" id="WP_008050798.1">
    <property type="nucleotide sequence ID" value="NZ_FO818640.1"/>
</dbReference>
<dbReference type="SMART" id="SM00331">
    <property type="entry name" value="PP2C_SIG"/>
    <property type="match status" value="1"/>
</dbReference>
<dbReference type="CDD" id="cd00143">
    <property type="entry name" value="PP2Cc"/>
    <property type="match status" value="1"/>
</dbReference>
<dbReference type="SMART" id="SM00332">
    <property type="entry name" value="PP2Cc"/>
    <property type="match status" value="1"/>
</dbReference>
<dbReference type="Pfam" id="PF12773">
    <property type="entry name" value="DZR"/>
    <property type="match status" value="1"/>
</dbReference>
<feature type="domain" description="PPM-type phosphatase" evidence="1">
    <location>
        <begin position="463"/>
        <end position="722"/>
    </location>
</feature>
<organism evidence="2 3">
    <name type="scientific">Limnospira indica PCC 8005</name>
    <dbReference type="NCBI Taxonomy" id="376219"/>
    <lineage>
        <taxon>Bacteria</taxon>
        <taxon>Bacillati</taxon>
        <taxon>Cyanobacteriota</taxon>
        <taxon>Cyanophyceae</taxon>
        <taxon>Oscillatoriophycideae</taxon>
        <taxon>Oscillatoriales</taxon>
        <taxon>Sirenicapillariaceae</taxon>
        <taxon>Limnospira</taxon>
    </lineage>
</organism>
<keyword evidence="3" id="KW-1185">Reference proteome</keyword>
<accession>A0A9P1KEG1</accession>
<dbReference type="Pfam" id="PF13672">
    <property type="entry name" value="PP2C_2"/>
    <property type="match status" value="1"/>
</dbReference>
<dbReference type="InterPro" id="IPR015655">
    <property type="entry name" value="PP2C"/>
</dbReference>
<dbReference type="PANTHER" id="PTHR47992">
    <property type="entry name" value="PROTEIN PHOSPHATASE"/>
    <property type="match status" value="1"/>
</dbReference>
<dbReference type="Proteomes" id="UP000032946">
    <property type="component" value="Chromosome"/>
</dbReference>
<dbReference type="AlphaFoldDB" id="A0A9P1KEG1"/>
<reference evidence="2 3" key="1">
    <citation type="submission" date="2014-02" db="EMBL/GenBank/DDBJ databases">
        <authorList>
            <person name="Genoscope - CEA"/>
        </authorList>
    </citation>
    <scope>NUCLEOTIDE SEQUENCE [LARGE SCALE GENOMIC DNA]</scope>
    <source>
        <strain evidence="2 3">PCC 8005</strain>
    </source>
</reference>